<accession>G2YLR5</accession>
<evidence type="ECO:0000313" key="2">
    <source>
        <dbReference type="EMBL" id="CCD52563.1"/>
    </source>
</evidence>
<dbReference type="OrthoDB" id="3496480at2759"/>
<evidence type="ECO:0000313" key="3">
    <source>
        <dbReference type="Proteomes" id="UP000008177"/>
    </source>
</evidence>
<name>G2YLR5_BOTF4</name>
<protein>
    <submittedName>
        <fullName evidence="2">Uncharacterized protein</fullName>
    </submittedName>
</protein>
<dbReference type="EMBL" id="FQ790344">
    <property type="protein sequence ID" value="CCD52563.1"/>
    <property type="molecule type" value="Genomic_DNA"/>
</dbReference>
<feature type="compositionally biased region" description="Polar residues" evidence="1">
    <location>
        <begin position="35"/>
        <end position="53"/>
    </location>
</feature>
<sequence length="394" mass="43652">MHQDDTSVAEGNSVDDIPEAPEPTTELSHPKHGTKNFSRANPSDTTHSPSKANRISKHATFLNTPNDYITPIIHTQTPQFLTNNPEESSPNTTSESLETSDTTDNSEDTLEETPHHLTIYTSYDSTHKLFLKSTIDWNGLAQAHYTPEIETITTFLDHNEHYPHLYPSEPLLPNTTESHSSTLQTFFNSLEKSFPNSDFPTLQKAIDVLALEQGKTATNGAPSFVLLYALRAQIWYSGVTMRDAWVKFQDHGFAICFRGFEGLVREAGRFREGGAERFGLLLGEEVGGEGGRAGCGIRLLFLFLSLFPNYRNLRNSAAAYLFRGLRMESSLCDVQCASGCADWPVQVQEVDCAGRGREIKITGSETHGEDQEDTEEAGAKDGSADHAEEFLWGV</sequence>
<proteinExistence type="predicted"/>
<dbReference type="Proteomes" id="UP000008177">
    <property type="component" value="Unplaced contigs"/>
</dbReference>
<feature type="region of interest" description="Disordered" evidence="1">
    <location>
        <begin position="361"/>
        <end position="394"/>
    </location>
</feature>
<dbReference type="AlphaFoldDB" id="G2YLR5"/>
<feature type="region of interest" description="Disordered" evidence="1">
    <location>
        <begin position="79"/>
        <end position="113"/>
    </location>
</feature>
<feature type="compositionally biased region" description="Basic and acidic residues" evidence="1">
    <location>
        <begin position="377"/>
        <end position="394"/>
    </location>
</feature>
<gene>
    <name evidence="2" type="ORF">BofuT4_P000100.1</name>
</gene>
<feature type="compositionally biased region" description="Low complexity" evidence="1">
    <location>
        <begin position="82"/>
        <end position="103"/>
    </location>
</feature>
<organism evidence="2 3">
    <name type="scientific">Botryotinia fuckeliana (strain T4)</name>
    <name type="common">Noble rot fungus</name>
    <name type="synonym">Botrytis cinerea</name>
    <dbReference type="NCBI Taxonomy" id="999810"/>
    <lineage>
        <taxon>Eukaryota</taxon>
        <taxon>Fungi</taxon>
        <taxon>Dikarya</taxon>
        <taxon>Ascomycota</taxon>
        <taxon>Pezizomycotina</taxon>
        <taxon>Leotiomycetes</taxon>
        <taxon>Helotiales</taxon>
        <taxon>Sclerotiniaceae</taxon>
        <taxon>Botrytis</taxon>
    </lineage>
</organism>
<dbReference type="HOGENOM" id="CLU_058849_0_0_1"/>
<feature type="region of interest" description="Disordered" evidence="1">
    <location>
        <begin position="1"/>
        <end position="55"/>
    </location>
</feature>
<reference evidence="3" key="1">
    <citation type="journal article" date="2011" name="PLoS Genet.">
        <title>Genomic analysis of the necrotrophic fungal pathogens Sclerotinia sclerotiorum and Botrytis cinerea.</title>
        <authorList>
            <person name="Amselem J."/>
            <person name="Cuomo C.A."/>
            <person name="van Kan J.A."/>
            <person name="Viaud M."/>
            <person name="Benito E.P."/>
            <person name="Couloux A."/>
            <person name="Coutinho P.M."/>
            <person name="de Vries R.P."/>
            <person name="Dyer P.S."/>
            <person name="Fillinger S."/>
            <person name="Fournier E."/>
            <person name="Gout L."/>
            <person name="Hahn M."/>
            <person name="Kohn L."/>
            <person name="Lapalu N."/>
            <person name="Plummer K.M."/>
            <person name="Pradier J.M."/>
            <person name="Quevillon E."/>
            <person name="Sharon A."/>
            <person name="Simon A."/>
            <person name="ten Have A."/>
            <person name="Tudzynski B."/>
            <person name="Tudzynski P."/>
            <person name="Wincker P."/>
            <person name="Andrew M."/>
            <person name="Anthouard V."/>
            <person name="Beever R.E."/>
            <person name="Beffa R."/>
            <person name="Benoit I."/>
            <person name="Bouzid O."/>
            <person name="Brault B."/>
            <person name="Chen Z."/>
            <person name="Choquer M."/>
            <person name="Collemare J."/>
            <person name="Cotton P."/>
            <person name="Danchin E.G."/>
            <person name="Da Silva C."/>
            <person name="Gautier A."/>
            <person name="Giraud C."/>
            <person name="Giraud T."/>
            <person name="Gonzalez C."/>
            <person name="Grossetete S."/>
            <person name="Guldener U."/>
            <person name="Henrissat B."/>
            <person name="Howlett B.J."/>
            <person name="Kodira C."/>
            <person name="Kretschmer M."/>
            <person name="Lappartient A."/>
            <person name="Leroch M."/>
            <person name="Levis C."/>
            <person name="Mauceli E."/>
            <person name="Neuveglise C."/>
            <person name="Oeser B."/>
            <person name="Pearson M."/>
            <person name="Poulain J."/>
            <person name="Poussereau N."/>
            <person name="Quesneville H."/>
            <person name="Rascle C."/>
            <person name="Schumacher J."/>
            <person name="Segurens B."/>
            <person name="Sexton A."/>
            <person name="Silva E."/>
            <person name="Sirven C."/>
            <person name="Soanes D.M."/>
            <person name="Talbot N.J."/>
            <person name="Templeton M."/>
            <person name="Yandava C."/>
            <person name="Yarden O."/>
            <person name="Zeng Q."/>
            <person name="Rollins J.A."/>
            <person name="Lebrun M.H."/>
            <person name="Dickman M."/>
        </authorList>
    </citation>
    <scope>NUCLEOTIDE SEQUENCE [LARGE SCALE GENOMIC DNA]</scope>
    <source>
        <strain evidence="3">T4</strain>
    </source>
</reference>
<evidence type="ECO:0000256" key="1">
    <source>
        <dbReference type="SAM" id="MobiDB-lite"/>
    </source>
</evidence>
<dbReference type="InParanoid" id="G2YLR5"/>